<evidence type="ECO:0000259" key="1">
    <source>
        <dbReference type="Pfam" id="PF04666"/>
    </source>
</evidence>
<organism evidence="2 3">
    <name type="scientific">Ceratotherium simum simum</name>
    <name type="common">Southern white rhinoceros</name>
    <dbReference type="NCBI Taxonomy" id="73337"/>
    <lineage>
        <taxon>Eukaryota</taxon>
        <taxon>Metazoa</taxon>
        <taxon>Chordata</taxon>
        <taxon>Craniata</taxon>
        <taxon>Vertebrata</taxon>
        <taxon>Euteleostomi</taxon>
        <taxon>Mammalia</taxon>
        <taxon>Eutheria</taxon>
        <taxon>Laurasiatheria</taxon>
        <taxon>Perissodactyla</taxon>
        <taxon>Rhinocerotidae</taxon>
        <taxon>Ceratotherium</taxon>
    </lineage>
</organism>
<proteinExistence type="predicted"/>
<accession>A0ABM1DCQ7</accession>
<keyword evidence="2" id="KW-1185">Reference proteome</keyword>
<reference evidence="3" key="1">
    <citation type="submission" date="2025-08" db="UniProtKB">
        <authorList>
            <consortium name="RefSeq"/>
        </authorList>
    </citation>
    <scope>IDENTIFICATION</scope>
</reference>
<feature type="domain" description="MGAT4 conserved region" evidence="1">
    <location>
        <begin position="70"/>
        <end position="331"/>
    </location>
</feature>
<name>A0ABM1DCQ7_CERSS</name>
<evidence type="ECO:0000313" key="3">
    <source>
        <dbReference type="RefSeq" id="XP_014649588.1"/>
    </source>
</evidence>
<sequence length="483" mass="55314">MGDSSNRAAPGPSTMHHCLWKYIIVALSFIFLSFFLQENNEEHLEYSLSLEEEKKKILWQLDQERISFESKNHLDTFKEMQGNSPLLHHANYKFLAGAPPQEKKLLTVGISSVRNPHGSSLLDTLQSLFQASAEPELNCIVVLVHLSDPDPEWLSQAVANISGLFKPHIEAQKLLVIHSCLSGSPFPRDLNNVNHSSPCEARYSRQKVDYALLMNFAINLSEYFLMLEDNVHCTPKFISTIYWALSAWKELPWVIPEFSSPSFSGKVFHTSDLSRLTSFFLLFHKDTLTHLLLSEFRLLLAQNTPIRFSSSVFYHMDNYSVLEDTCFPVEKEKILGEPDNPIASVLTDMMTTSNIIPQYAYTLNKEFYSTLDPIRGNYLTVIMERPQKVIRIEVLTGSDKQGLYRLQQGQVELGYDLLENSNGCARYSLLGPLVEGNLDQRVFYEEDSVEELHCIRLLVLASQESWLLIRQIKAWTQHKEKES</sequence>
<gene>
    <name evidence="3" type="primary">LOC106803245</name>
</gene>
<protein>
    <submittedName>
        <fullName evidence="3">Alpha-1,3-mannosyl-glycoprotein 4-beta-N-acetylglucosaminyltransferase-like protein MGAT4E</fullName>
    </submittedName>
</protein>
<dbReference type="Proteomes" id="UP000694910">
    <property type="component" value="Unplaced"/>
</dbReference>
<dbReference type="PANTHER" id="PTHR12062:SF32">
    <property type="entry name" value="MGAT4 FAMILY, MEMBER F"/>
    <property type="match status" value="1"/>
</dbReference>
<evidence type="ECO:0000313" key="2">
    <source>
        <dbReference type="Proteomes" id="UP000694910"/>
    </source>
</evidence>
<dbReference type="InterPro" id="IPR057279">
    <property type="entry name" value="MGAT4"/>
</dbReference>
<dbReference type="PANTHER" id="PTHR12062">
    <property type="entry name" value="N-ACETYLGLUCOSAMINYLTRANSFERASE VI"/>
    <property type="match status" value="1"/>
</dbReference>
<dbReference type="InterPro" id="IPR006759">
    <property type="entry name" value="Glyco_transf_54"/>
</dbReference>
<dbReference type="RefSeq" id="XP_014649588.1">
    <property type="nucleotide sequence ID" value="XM_014794102.1"/>
</dbReference>
<dbReference type="GeneID" id="106803245"/>
<dbReference type="Pfam" id="PF04666">
    <property type="entry name" value="MGAT4_cons"/>
    <property type="match status" value="1"/>
</dbReference>